<dbReference type="AlphaFoldDB" id="A0A1M7LTU3"/>
<dbReference type="Pfam" id="PF05685">
    <property type="entry name" value="Uma2"/>
    <property type="match status" value="1"/>
</dbReference>
<organism evidence="2 3">
    <name type="scientific">Caldanaerovirga acetigignens</name>
    <dbReference type="NCBI Taxonomy" id="447595"/>
    <lineage>
        <taxon>Bacteria</taxon>
        <taxon>Bacillati</taxon>
        <taxon>Bacillota</taxon>
        <taxon>Clostridia</taxon>
        <taxon>Thermosediminibacterales</taxon>
        <taxon>Thermosediminibacteraceae</taxon>
        <taxon>Caldanaerovirga</taxon>
    </lineage>
</organism>
<dbReference type="RefSeq" id="WP_073258117.1">
    <property type="nucleotide sequence ID" value="NZ_FRCR01000014.1"/>
</dbReference>
<dbReference type="EMBL" id="FRCR01000014">
    <property type="protein sequence ID" value="SHM81739.1"/>
    <property type="molecule type" value="Genomic_DNA"/>
</dbReference>
<keyword evidence="2" id="KW-0540">Nuclease</keyword>
<dbReference type="Gene3D" id="3.90.1570.10">
    <property type="entry name" value="tt1808, chain A"/>
    <property type="match status" value="1"/>
</dbReference>
<proteinExistence type="predicted"/>
<keyword evidence="2" id="KW-0255">Endonuclease</keyword>
<dbReference type="PANTHER" id="PTHR36558">
    <property type="entry name" value="GLR1098 PROTEIN"/>
    <property type="match status" value="1"/>
</dbReference>
<name>A0A1M7LTU3_9FIRM</name>
<protein>
    <submittedName>
        <fullName evidence="2">Endonuclease, Uma2 family (Restriction endonuclease fold)</fullName>
    </submittedName>
</protein>
<dbReference type="OrthoDB" id="9798254at2"/>
<evidence type="ECO:0000313" key="2">
    <source>
        <dbReference type="EMBL" id="SHM81739.1"/>
    </source>
</evidence>
<dbReference type="InterPro" id="IPR012296">
    <property type="entry name" value="Nuclease_put_TT1808"/>
</dbReference>
<dbReference type="GO" id="GO:0004519">
    <property type="term" value="F:endonuclease activity"/>
    <property type="evidence" value="ECO:0007669"/>
    <property type="project" value="UniProtKB-KW"/>
</dbReference>
<gene>
    <name evidence="2" type="ORF">SAMN05660826_02040</name>
</gene>
<dbReference type="CDD" id="cd06260">
    <property type="entry name" value="DUF820-like"/>
    <property type="match status" value="1"/>
</dbReference>
<dbReference type="SUPFAM" id="SSF52980">
    <property type="entry name" value="Restriction endonuclease-like"/>
    <property type="match status" value="1"/>
</dbReference>
<dbReference type="PANTHER" id="PTHR36558:SF1">
    <property type="entry name" value="RESTRICTION ENDONUCLEASE DOMAIN-CONTAINING PROTEIN-RELATED"/>
    <property type="match status" value="1"/>
</dbReference>
<keyword evidence="3" id="KW-1185">Reference proteome</keyword>
<dbReference type="InterPro" id="IPR011335">
    <property type="entry name" value="Restrct_endonuc-II-like"/>
</dbReference>
<evidence type="ECO:0000313" key="3">
    <source>
        <dbReference type="Proteomes" id="UP000184375"/>
    </source>
</evidence>
<keyword evidence="2" id="KW-0378">Hydrolase</keyword>
<reference evidence="3" key="1">
    <citation type="submission" date="2016-11" db="EMBL/GenBank/DDBJ databases">
        <authorList>
            <person name="Varghese N."/>
            <person name="Submissions S."/>
        </authorList>
    </citation>
    <scope>NUCLEOTIDE SEQUENCE [LARGE SCALE GENOMIC DNA]</scope>
    <source>
        <strain evidence="3">DSM 18802</strain>
    </source>
</reference>
<dbReference type="Proteomes" id="UP000184375">
    <property type="component" value="Unassembled WGS sequence"/>
</dbReference>
<evidence type="ECO:0000259" key="1">
    <source>
        <dbReference type="Pfam" id="PF05685"/>
    </source>
</evidence>
<feature type="domain" description="Putative restriction endonuclease" evidence="1">
    <location>
        <begin position="15"/>
        <end position="186"/>
    </location>
</feature>
<dbReference type="InterPro" id="IPR008538">
    <property type="entry name" value="Uma2"/>
</dbReference>
<dbReference type="STRING" id="447595.SAMN05660826_02040"/>
<sequence>MKSESRKKDKYTYKDYLSWTDDGRWQLIDGIAYDMNPSPSVQHQRVLRKLLVRFDLFLEGKRCEVFSATFDVRLPEGDEEDEEVKTVVQPDILVVCDKSKLDKRGCKGAPDLIVEIVSNSSASMDYIKKLNLYERHGVKEYWIVNPENKTAMIYKQNEIKEYEAPEIYAKENVMESKVLEGFTVNLKEIFE</sequence>
<accession>A0A1M7LTU3</accession>